<evidence type="ECO:0000313" key="2">
    <source>
        <dbReference type="EMBL" id="SKB60240.1"/>
    </source>
</evidence>
<gene>
    <name evidence="2" type="ORF">SAMN05660776_2024</name>
</gene>
<dbReference type="PANTHER" id="PTHR43685:SF2">
    <property type="entry name" value="GLYCOSYLTRANSFERASE 2-LIKE DOMAIN-CONTAINING PROTEIN"/>
    <property type="match status" value="1"/>
</dbReference>
<dbReference type="InterPro" id="IPR029044">
    <property type="entry name" value="Nucleotide-diphossugar_trans"/>
</dbReference>
<keyword evidence="3" id="KW-1185">Reference proteome</keyword>
<proteinExistence type="predicted"/>
<dbReference type="AlphaFoldDB" id="A0A1T5CM56"/>
<sequence>MAIVTIIMGTFNRAHLISETLESILNQSLKNWECLIIDDGSNDDTAKVVEKFTSKDPRFSYLQRTREYKKGLPGCRNQGLDLAKGEFIVFFDDDDIPHPQLLQLTVAELKKSDHDFCRYLRSTFMGRFSKEFILVESYSTKKIGQKKLEAVIMNDLPFNSCQIMWRKSSIGKSRFDENLMYAEEWEFYTRILSTGLEGNSINKELYFGRKHPNSNTGEFYRKEPIRLSSQIQAASLVINNLASKKLFSETLKFFFLRMGFELKSFNIIKLSLKAANAGVMEKWKYKIGFQIYPVLKPIFYLKAKILKS</sequence>
<protein>
    <submittedName>
        <fullName evidence="2">Glycosyltransferase involved in cell wall bisynthesis</fullName>
    </submittedName>
</protein>
<keyword evidence="2" id="KW-0808">Transferase</keyword>
<reference evidence="3" key="1">
    <citation type="submission" date="2017-02" db="EMBL/GenBank/DDBJ databases">
        <authorList>
            <person name="Varghese N."/>
            <person name="Submissions S."/>
        </authorList>
    </citation>
    <scope>NUCLEOTIDE SEQUENCE [LARGE SCALE GENOMIC DNA]</scope>
    <source>
        <strain evidence="3">DSM 23405</strain>
    </source>
</reference>
<feature type="domain" description="Glycosyltransferase 2-like" evidence="1">
    <location>
        <begin position="5"/>
        <end position="117"/>
    </location>
</feature>
<dbReference type="PANTHER" id="PTHR43685">
    <property type="entry name" value="GLYCOSYLTRANSFERASE"/>
    <property type="match status" value="1"/>
</dbReference>
<dbReference type="CDD" id="cd00761">
    <property type="entry name" value="Glyco_tranf_GTA_type"/>
    <property type="match status" value="1"/>
</dbReference>
<dbReference type="RefSeq" id="WP_245828731.1">
    <property type="nucleotide sequence ID" value="NZ_FUYY01000003.1"/>
</dbReference>
<dbReference type="EMBL" id="FUYY01000003">
    <property type="protein sequence ID" value="SKB60240.1"/>
    <property type="molecule type" value="Genomic_DNA"/>
</dbReference>
<dbReference type="InterPro" id="IPR001173">
    <property type="entry name" value="Glyco_trans_2-like"/>
</dbReference>
<evidence type="ECO:0000313" key="3">
    <source>
        <dbReference type="Proteomes" id="UP000190230"/>
    </source>
</evidence>
<dbReference type="STRING" id="241145.SAMN05660776_2024"/>
<dbReference type="Gene3D" id="3.90.550.10">
    <property type="entry name" value="Spore Coat Polysaccharide Biosynthesis Protein SpsA, Chain A"/>
    <property type="match status" value="1"/>
</dbReference>
<evidence type="ECO:0000259" key="1">
    <source>
        <dbReference type="Pfam" id="PF00535"/>
    </source>
</evidence>
<dbReference type="SUPFAM" id="SSF53448">
    <property type="entry name" value="Nucleotide-diphospho-sugar transferases"/>
    <property type="match status" value="1"/>
</dbReference>
<name>A0A1T5CM56_9FLAO</name>
<dbReference type="Proteomes" id="UP000190230">
    <property type="component" value="Unassembled WGS sequence"/>
</dbReference>
<dbReference type="InterPro" id="IPR050834">
    <property type="entry name" value="Glycosyltransf_2"/>
</dbReference>
<dbReference type="Pfam" id="PF00535">
    <property type="entry name" value="Glycos_transf_2"/>
    <property type="match status" value="1"/>
</dbReference>
<dbReference type="GO" id="GO:0016740">
    <property type="term" value="F:transferase activity"/>
    <property type="evidence" value="ECO:0007669"/>
    <property type="project" value="UniProtKB-KW"/>
</dbReference>
<accession>A0A1T5CM56</accession>
<organism evidence="2 3">
    <name type="scientific">Salegentibacter holothuriorum</name>
    <dbReference type="NCBI Taxonomy" id="241145"/>
    <lineage>
        <taxon>Bacteria</taxon>
        <taxon>Pseudomonadati</taxon>
        <taxon>Bacteroidota</taxon>
        <taxon>Flavobacteriia</taxon>
        <taxon>Flavobacteriales</taxon>
        <taxon>Flavobacteriaceae</taxon>
        <taxon>Salegentibacter</taxon>
    </lineage>
</organism>